<gene>
    <name evidence="1" type="ORF">DBMLIPLO_00014</name>
</gene>
<dbReference type="EMBL" id="MT631346">
    <property type="protein sequence ID" value="QNO48462.1"/>
    <property type="molecule type" value="Genomic_DNA"/>
</dbReference>
<organism evidence="1">
    <name type="scientific">Candidatus Methanogaster sp. ANME-2c ERB4</name>
    <dbReference type="NCBI Taxonomy" id="2759911"/>
    <lineage>
        <taxon>Archaea</taxon>
        <taxon>Methanobacteriati</taxon>
        <taxon>Methanobacteriota</taxon>
        <taxon>Stenosarchaea group</taxon>
        <taxon>Methanomicrobia</taxon>
        <taxon>Methanosarcinales</taxon>
        <taxon>ANME-2 cluster</taxon>
        <taxon>Candidatus Methanogasteraceae</taxon>
        <taxon>Candidatus Methanogaster</taxon>
    </lineage>
</organism>
<evidence type="ECO:0008006" key="2">
    <source>
        <dbReference type="Google" id="ProtNLM"/>
    </source>
</evidence>
<protein>
    <recommendedName>
        <fullName evidence="2">Transposase IS66 central domain-containing protein</fullName>
    </recommendedName>
</protein>
<reference evidence="1" key="1">
    <citation type="submission" date="2020-06" db="EMBL/GenBank/DDBJ databases">
        <title>Unique genomic features of the anaerobic methanotrophic archaea.</title>
        <authorList>
            <person name="Chadwick G.L."/>
            <person name="Skennerton C.T."/>
            <person name="Laso-Perez R."/>
            <person name="Leu A.O."/>
            <person name="Speth D.R."/>
            <person name="Yu H."/>
            <person name="Morgan-Lang C."/>
            <person name="Hatzenpichler R."/>
            <person name="Goudeau D."/>
            <person name="Malmstrom R."/>
            <person name="Brazelton W.J."/>
            <person name="Woyke T."/>
            <person name="Hallam S.J."/>
            <person name="Tyson G.W."/>
            <person name="Wegener G."/>
            <person name="Boetius A."/>
            <person name="Orphan V."/>
        </authorList>
    </citation>
    <scope>NUCLEOTIDE SEQUENCE</scope>
</reference>
<name>A0A7G9YKC8_9EURY</name>
<evidence type="ECO:0000313" key="1">
    <source>
        <dbReference type="EMBL" id="QNO48462.1"/>
    </source>
</evidence>
<sequence>MVVLIFGWETRVVTDLYSSYPGVFGKFFGENLIHQLCLLHLNKLIVGDFPKHGTIEQELMKYRMLNIFYNRDAEIEVLEGMAKEEQMMILKGDSKYIAWLKSNISIFRQFVHEHELKRRRKDENLEQRTFFEAVKVFATLMVEIDSFDAVIQKRLRMIEKNWKHLTEFYFVEDAPATNNLVENYYSTSLKTHRKKQLRTERGIKNQMKLSAMKRAGVLGKCEKTLLEAFLMFVPFLDTG</sequence>
<proteinExistence type="predicted"/>
<accession>A0A7G9YKC8</accession>
<dbReference type="AlphaFoldDB" id="A0A7G9YKC8"/>